<dbReference type="InterPro" id="IPR022684">
    <property type="entry name" value="Calpain_cysteine_protease"/>
</dbReference>
<keyword evidence="3" id="KW-0378">Hydrolase</keyword>
<dbReference type="Proteomes" id="UP000694428">
    <property type="component" value="Unplaced"/>
</dbReference>
<evidence type="ECO:0000256" key="3">
    <source>
        <dbReference type="ARBA" id="ARBA00022801"/>
    </source>
</evidence>
<keyword evidence="2" id="KW-0645">Protease</keyword>
<dbReference type="GO" id="GO:0004198">
    <property type="term" value="F:calcium-dependent cysteine-type endopeptidase activity"/>
    <property type="evidence" value="ECO:0007669"/>
    <property type="project" value="InterPro"/>
</dbReference>
<dbReference type="Ensembl" id="ENSPSTT00000008940.1">
    <property type="protein sequence ID" value="ENSPSTP00000008516.1"/>
    <property type="gene ID" value="ENSPSTG00000005967.1"/>
</dbReference>
<dbReference type="AlphaFoldDB" id="A0A8C9F003"/>
<dbReference type="SUPFAM" id="SSF54001">
    <property type="entry name" value="Cysteine proteinases"/>
    <property type="match status" value="1"/>
</dbReference>
<dbReference type="PANTHER" id="PTHR10183">
    <property type="entry name" value="CALPAIN"/>
    <property type="match status" value="1"/>
</dbReference>
<organism evidence="8 9">
    <name type="scientific">Pavo cristatus</name>
    <name type="common">Indian peafowl</name>
    <name type="synonym">Blue peafowl</name>
    <dbReference type="NCBI Taxonomy" id="9049"/>
    <lineage>
        <taxon>Eukaryota</taxon>
        <taxon>Metazoa</taxon>
        <taxon>Chordata</taxon>
        <taxon>Craniata</taxon>
        <taxon>Vertebrata</taxon>
        <taxon>Euteleostomi</taxon>
        <taxon>Archelosauria</taxon>
        <taxon>Archosauria</taxon>
        <taxon>Dinosauria</taxon>
        <taxon>Saurischia</taxon>
        <taxon>Theropoda</taxon>
        <taxon>Coelurosauria</taxon>
        <taxon>Aves</taxon>
        <taxon>Neognathae</taxon>
        <taxon>Galloanserae</taxon>
        <taxon>Galliformes</taxon>
        <taxon>Phasianidae</taxon>
        <taxon>Phasianinae</taxon>
        <taxon>Pavo</taxon>
    </lineage>
</organism>
<protein>
    <submittedName>
        <fullName evidence="8">Calpain 10</fullName>
    </submittedName>
</protein>
<dbReference type="Gene3D" id="2.60.120.380">
    <property type="match status" value="2"/>
</dbReference>
<dbReference type="GO" id="GO:0006508">
    <property type="term" value="P:proteolysis"/>
    <property type="evidence" value="ECO:0007669"/>
    <property type="project" value="UniProtKB-KW"/>
</dbReference>
<feature type="active site" evidence="5">
    <location>
        <position position="128"/>
    </location>
</feature>
<evidence type="ECO:0000313" key="8">
    <source>
        <dbReference type="Ensembl" id="ENSPSTP00000008516.1"/>
    </source>
</evidence>
<evidence type="ECO:0000313" key="9">
    <source>
        <dbReference type="Proteomes" id="UP000694428"/>
    </source>
</evidence>
<dbReference type="PROSITE" id="PS50203">
    <property type="entry name" value="CALPAIN_CAT"/>
    <property type="match status" value="2"/>
</dbReference>
<dbReference type="InterPro" id="IPR022683">
    <property type="entry name" value="Calpain_III"/>
</dbReference>
<dbReference type="CDD" id="cd00214">
    <property type="entry name" value="Calpain_III"/>
    <property type="match status" value="2"/>
</dbReference>
<evidence type="ECO:0000256" key="4">
    <source>
        <dbReference type="ARBA" id="ARBA00022807"/>
    </source>
</evidence>
<dbReference type="InterPro" id="IPR038765">
    <property type="entry name" value="Papain-like_cys_pep_sf"/>
</dbReference>
<keyword evidence="4" id="KW-0788">Thiol protease</keyword>
<evidence type="ECO:0000256" key="2">
    <source>
        <dbReference type="ARBA" id="ARBA00022670"/>
    </source>
</evidence>
<feature type="active site" evidence="5">
    <location>
        <position position="153"/>
    </location>
</feature>
<feature type="domain" description="Calpain catalytic" evidence="7">
    <location>
        <begin position="14"/>
        <end position="121"/>
    </location>
</feature>
<evidence type="ECO:0000256" key="1">
    <source>
        <dbReference type="ARBA" id="ARBA00007623"/>
    </source>
</evidence>
<name>A0A8C9F003_PAVCR</name>
<sequence length="537" mass="60646">QRALRLSSRPLRELYTDPAFPASDTSIFFDSCTPLAQFRGEISWLRPQDICSAPRLFSNNLQDVQVKQGILGDCWFLCACVALQKSKYLLNKVFPPGQPSWADELYQGRFTCHVWQFGHWVRGLGEFHAFIVTDMLNLSEVSGKEIILLRIRNPWGRRCWRGPWCEGGEGWSQLDPVVASELLSQIQEGEFWVDEEEFFREFDEITVGFPVNEEGQLQSLYTEKVLYHSRNLFGSWVRGQSAGGCRNNSSFPTNPKFWLRVCEKSEVCIALLQKHRKYSADWAGRINNLTRLVEENLALTEGIQGKKYQAVGLHVWKVEKKRFNLPKTLSAPPVVGTVCHSYDREVHVCCDLSPGYYLVVPSTFLKDAVGHFLLRVFSTGRISLSEIKPPPTDAALTEELPGGEWETLQLEGCWKNGQSAGGSRNFPSFHINPCLPLSVPAGPGKSSVKITLRQHCQDSKCRPIGFHIFQVPNSSWKPNTSSFLHLEPLVSCVPHCYSQEVSRLCRLPAGSYVIIPSTYLPNTEGSFTVIIATKIDR</sequence>
<dbReference type="InterPro" id="IPR033883">
    <property type="entry name" value="C2_III"/>
</dbReference>
<dbReference type="PANTHER" id="PTHR10183:SF30">
    <property type="entry name" value="CALPAIN-10"/>
    <property type="match status" value="1"/>
</dbReference>
<dbReference type="Pfam" id="PF00648">
    <property type="entry name" value="Peptidase_C2"/>
    <property type="match status" value="2"/>
</dbReference>
<evidence type="ECO:0000256" key="5">
    <source>
        <dbReference type="PIRSR" id="PIRSR622684-1"/>
    </source>
</evidence>
<comment type="caution">
    <text evidence="6">Lacks conserved residue(s) required for the propagation of feature annotation.</text>
</comment>
<dbReference type="InterPro" id="IPR036213">
    <property type="entry name" value="Calpain_III_sf"/>
</dbReference>
<reference evidence="8" key="2">
    <citation type="submission" date="2025-09" db="UniProtKB">
        <authorList>
            <consortium name="Ensembl"/>
        </authorList>
    </citation>
    <scope>IDENTIFICATION</scope>
</reference>
<feature type="domain" description="Calpain catalytic" evidence="7">
    <location>
        <begin position="123"/>
        <end position="207"/>
    </location>
</feature>
<evidence type="ECO:0000256" key="6">
    <source>
        <dbReference type="PROSITE-ProRule" id="PRU00239"/>
    </source>
</evidence>
<dbReference type="SMART" id="SM00720">
    <property type="entry name" value="calpain_III"/>
    <property type="match status" value="2"/>
</dbReference>
<reference evidence="8" key="1">
    <citation type="submission" date="2025-08" db="UniProtKB">
        <authorList>
            <consortium name="Ensembl"/>
        </authorList>
    </citation>
    <scope>IDENTIFICATION</scope>
</reference>
<dbReference type="Pfam" id="PF01067">
    <property type="entry name" value="Calpain_III"/>
    <property type="match status" value="2"/>
</dbReference>
<keyword evidence="9" id="KW-1185">Reference proteome</keyword>
<dbReference type="SMART" id="SM00230">
    <property type="entry name" value="CysPc"/>
    <property type="match status" value="1"/>
</dbReference>
<proteinExistence type="inferred from homology"/>
<dbReference type="InterPro" id="IPR022682">
    <property type="entry name" value="Calpain_domain_III"/>
</dbReference>
<dbReference type="FunFam" id="2.60.120.380:FF:000010">
    <property type="entry name" value="Calpain 10"/>
    <property type="match status" value="1"/>
</dbReference>
<evidence type="ECO:0000259" key="7">
    <source>
        <dbReference type="PROSITE" id="PS50203"/>
    </source>
</evidence>
<comment type="similarity">
    <text evidence="1">Belongs to the peptidase C2 family.</text>
</comment>
<dbReference type="GO" id="GO:0005737">
    <property type="term" value="C:cytoplasm"/>
    <property type="evidence" value="ECO:0007669"/>
    <property type="project" value="TreeGrafter"/>
</dbReference>
<dbReference type="SUPFAM" id="SSF49758">
    <property type="entry name" value="Calpain large subunit, middle domain (domain III)"/>
    <property type="match status" value="2"/>
</dbReference>
<dbReference type="InterPro" id="IPR001300">
    <property type="entry name" value="Peptidase_C2_calpain_cat"/>
</dbReference>
<dbReference type="Gene3D" id="3.90.70.10">
    <property type="entry name" value="Cysteine proteinases"/>
    <property type="match status" value="1"/>
</dbReference>
<dbReference type="PROSITE" id="PS00139">
    <property type="entry name" value="THIOL_PROTEASE_CYS"/>
    <property type="match status" value="1"/>
</dbReference>
<dbReference type="PRINTS" id="PR00704">
    <property type="entry name" value="CALPAIN"/>
</dbReference>
<accession>A0A8C9F003</accession>
<dbReference type="InterPro" id="IPR000169">
    <property type="entry name" value="Pept_cys_AS"/>
</dbReference>
<dbReference type="FunFam" id="2.60.120.380:FF:000006">
    <property type="entry name" value="Calpain 10"/>
    <property type="match status" value="1"/>
</dbReference>